<dbReference type="EMBL" id="OU898278">
    <property type="protein sequence ID" value="CAG9831142.1"/>
    <property type="molecule type" value="Genomic_DNA"/>
</dbReference>
<feature type="region of interest" description="Disordered" evidence="1">
    <location>
        <begin position="109"/>
        <end position="146"/>
    </location>
</feature>
<dbReference type="AlphaFoldDB" id="A0A9N9SVB9"/>
<sequence length="405" mass="45069">MAESEGNGIPSLTLPSISEDDENAHEEGETSPLSPNRSPVHALSNSPRHAKFNLRRLSIAGENKEPLPHHKLSDICDQDAVIKSASVAEEKHSKQSSVVSANIYLSDSDDSIKDKDYQPDSDTDSDESGKFQDSVRRPRMGGVATNHLAMLRQRVERQRSVILPHHSKPNSMEEINSELKSDVENTRNGVDRLDDQISTLHQDVATLSMEVRNAIQALQEMATPSSCSASVINYSAQSNPNIAHLHHSPSGNGILARSNSHPPEMFCWEGPPSPPFAPIRTYIDSQTQTESTVTLMRQYILENPKRVLEMMGLDPEKIMNSVEIKKSRSIPDYTNRLRNFSDFSGISENLNSPPDTCLVEVETDVVRGENCSFSWNKGGRKVQIFETLNSNKTQNALLKFRNNVE</sequence>
<dbReference type="OrthoDB" id="447251at2759"/>
<feature type="region of interest" description="Disordered" evidence="1">
    <location>
        <begin position="1"/>
        <end position="50"/>
    </location>
</feature>
<proteinExistence type="predicted"/>
<dbReference type="Proteomes" id="UP001153709">
    <property type="component" value="Chromosome 3"/>
</dbReference>
<accession>A0A9N9SVB9</accession>
<feature type="compositionally biased region" description="Basic and acidic residues" evidence="1">
    <location>
        <begin position="127"/>
        <end position="136"/>
    </location>
</feature>
<protein>
    <submittedName>
        <fullName evidence="2">Uncharacterized protein</fullName>
    </submittedName>
</protein>
<evidence type="ECO:0000313" key="3">
    <source>
        <dbReference type="Proteomes" id="UP001153709"/>
    </source>
</evidence>
<keyword evidence="3" id="KW-1185">Reference proteome</keyword>
<reference evidence="2" key="1">
    <citation type="submission" date="2022-01" db="EMBL/GenBank/DDBJ databases">
        <authorList>
            <person name="King R."/>
        </authorList>
    </citation>
    <scope>NUCLEOTIDE SEQUENCE</scope>
</reference>
<name>A0A9N9SVB9_DIABA</name>
<evidence type="ECO:0000256" key="1">
    <source>
        <dbReference type="SAM" id="MobiDB-lite"/>
    </source>
</evidence>
<gene>
    <name evidence="2" type="ORF">DIABBA_LOCUS4768</name>
</gene>
<organism evidence="2 3">
    <name type="scientific">Diabrotica balteata</name>
    <name type="common">Banded cucumber beetle</name>
    <dbReference type="NCBI Taxonomy" id="107213"/>
    <lineage>
        <taxon>Eukaryota</taxon>
        <taxon>Metazoa</taxon>
        <taxon>Ecdysozoa</taxon>
        <taxon>Arthropoda</taxon>
        <taxon>Hexapoda</taxon>
        <taxon>Insecta</taxon>
        <taxon>Pterygota</taxon>
        <taxon>Neoptera</taxon>
        <taxon>Endopterygota</taxon>
        <taxon>Coleoptera</taxon>
        <taxon>Polyphaga</taxon>
        <taxon>Cucujiformia</taxon>
        <taxon>Chrysomeloidea</taxon>
        <taxon>Chrysomelidae</taxon>
        <taxon>Galerucinae</taxon>
        <taxon>Diabroticina</taxon>
        <taxon>Diabroticites</taxon>
        <taxon>Diabrotica</taxon>
    </lineage>
</organism>
<evidence type="ECO:0000313" key="2">
    <source>
        <dbReference type="EMBL" id="CAG9831142.1"/>
    </source>
</evidence>
<dbReference type="Gene3D" id="1.20.5.190">
    <property type="match status" value="1"/>
</dbReference>
<feature type="compositionally biased region" description="Polar residues" evidence="1">
    <location>
        <begin position="31"/>
        <end position="47"/>
    </location>
</feature>